<evidence type="ECO:0000313" key="1">
    <source>
        <dbReference type="EMBL" id="NWJ84375.1"/>
    </source>
</evidence>
<dbReference type="EMBL" id="JACATC010000008">
    <property type="protein sequence ID" value="NWJ84375.1"/>
    <property type="molecule type" value="Genomic_DNA"/>
</dbReference>
<comment type="caution">
    <text evidence="1">The sequence shown here is derived from an EMBL/GenBank/DDBJ whole genome shotgun (WGS) entry which is preliminary data.</text>
</comment>
<evidence type="ECO:0000313" key="2">
    <source>
        <dbReference type="Proteomes" id="UP000520052"/>
    </source>
</evidence>
<organism evidence="1 2">
    <name type="scientific">Marine Group I thaumarchaeote</name>
    <dbReference type="NCBI Taxonomy" id="2511932"/>
    <lineage>
        <taxon>Archaea</taxon>
        <taxon>Nitrososphaerota</taxon>
        <taxon>Marine Group I</taxon>
    </lineage>
</organism>
<protein>
    <recommendedName>
        <fullName evidence="3">Replication protein</fullName>
    </recommendedName>
</protein>
<gene>
    <name evidence="1" type="ORF">HX854_06595</name>
</gene>
<accession>A0A7K4N7E3</accession>
<name>A0A7K4N7E3_9ARCH</name>
<dbReference type="Proteomes" id="UP000520052">
    <property type="component" value="Unassembled WGS sequence"/>
</dbReference>
<proteinExistence type="predicted"/>
<reference evidence="1 2" key="1">
    <citation type="journal article" date="2019" name="Environ. Microbiol.">
        <title>Genomics insights into ecotype formation of ammonia-oxidizing archaea in the deep ocean.</title>
        <authorList>
            <person name="Wang Y."/>
            <person name="Huang J.M."/>
            <person name="Cui G.J."/>
            <person name="Nunoura T."/>
            <person name="Takaki Y."/>
            <person name="Li W.L."/>
            <person name="Li J."/>
            <person name="Gao Z.M."/>
            <person name="Takai K."/>
            <person name="Zhang A.Q."/>
            <person name="Stepanauskas R."/>
        </authorList>
    </citation>
    <scope>NUCLEOTIDE SEQUENCE [LARGE SCALE GENOMIC DNA]</scope>
    <source>
        <strain evidence="1 2">T3L1</strain>
    </source>
</reference>
<evidence type="ECO:0008006" key="3">
    <source>
        <dbReference type="Google" id="ProtNLM"/>
    </source>
</evidence>
<sequence>MSQTILQTCISALTQSNFENYVKSAKATKVIVDEKGDIHRGQTYWSQAQFDEFVLPAQGQAKLYCKKWISYGCNNIKQHPRGKHYAEHEQKTCKTAHCPKCFVSWINRQANRSTRRFVKFAKGKKFYFRHIILSPPQEKAKTMTYNELKKWLVFACNIANIKTCAIVFHPFRFQDREKVQPYVSPHFHLLVYGKVTNTTEFYNKTKWLIKNKGDMKTDVDIFNCVRYLLSHAGVRKKTHVIRYLGDISYRKLKVEKEPQKHFCPYCKLPLTIFFIKDSPKSLKPPIDHVGLWEPDNFFPYYPSDDTNDEEGIPFYELKKDTKDNSDYFERLIYSFEDLLYVRINLPKITHRKYELSQTRFVTSLNCQKLDTFS</sequence>
<dbReference type="AlphaFoldDB" id="A0A7K4N7E3"/>